<accession>A0A317C5D0</accession>
<keyword evidence="3" id="KW-0378">Hydrolase</keyword>
<dbReference type="EMBL" id="QGKL01000042">
    <property type="protein sequence ID" value="PWQ93479.1"/>
    <property type="molecule type" value="Genomic_DNA"/>
</dbReference>
<reference evidence="5 6" key="1">
    <citation type="submission" date="2018-05" db="EMBL/GenBank/DDBJ databases">
        <title>Leucothrix arctica sp. nov., isolated from Arctic seawater.</title>
        <authorList>
            <person name="Choi A."/>
            <person name="Baek K."/>
        </authorList>
    </citation>
    <scope>NUCLEOTIDE SEQUENCE [LARGE SCALE GENOMIC DNA]</scope>
    <source>
        <strain evidence="5 6">IMCC9719</strain>
    </source>
</reference>
<dbReference type="PANTHER" id="PTHR20842:SF0">
    <property type="entry name" value="ALPHA-ASPARTYL DIPEPTIDASE"/>
    <property type="match status" value="1"/>
</dbReference>
<dbReference type="RefSeq" id="WP_109825302.1">
    <property type="nucleotide sequence ID" value="NZ_QGKL01000042.1"/>
</dbReference>
<evidence type="ECO:0000313" key="5">
    <source>
        <dbReference type="EMBL" id="PWQ93479.1"/>
    </source>
</evidence>
<dbReference type="InterPro" id="IPR005320">
    <property type="entry name" value="Peptidase_S51"/>
</dbReference>
<evidence type="ECO:0000256" key="3">
    <source>
        <dbReference type="ARBA" id="ARBA00022801"/>
    </source>
</evidence>
<keyword evidence="4" id="KW-0720">Serine protease</keyword>
<dbReference type="Proteomes" id="UP000245506">
    <property type="component" value="Unassembled WGS sequence"/>
</dbReference>
<keyword evidence="6" id="KW-1185">Reference proteome</keyword>
<comment type="similarity">
    <text evidence="1">Belongs to the peptidase S51 family.</text>
</comment>
<dbReference type="SUPFAM" id="SSF52317">
    <property type="entry name" value="Class I glutamine amidotransferase-like"/>
    <property type="match status" value="1"/>
</dbReference>
<keyword evidence="2" id="KW-0645">Protease</keyword>
<dbReference type="AlphaFoldDB" id="A0A317C5D0"/>
<dbReference type="Gene3D" id="3.40.50.880">
    <property type="match status" value="1"/>
</dbReference>
<protein>
    <recommendedName>
        <fullName evidence="7">Peptidase</fullName>
    </recommendedName>
</protein>
<evidence type="ECO:0000313" key="6">
    <source>
        <dbReference type="Proteomes" id="UP000245506"/>
    </source>
</evidence>
<organism evidence="5 6">
    <name type="scientific">Leucothrix arctica</name>
    <dbReference type="NCBI Taxonomy" id="1481894"/>
    <lineage>
        <taxon>Bacteria</taxon>
        <taxon>Pseudomonadati</taxon>
        <taxon>Pseudomonadota</taxon>
        <taxon>Gammaproteobacteria</taxon>
        <taxon>Thiotrichales</taxon>
        <taxon>Thiotrichaceae</taxon>
        <taxon>Leucothrix</taxon>
    </lineage>
</organism>
<gene>
    <name evidence="5" type="ORF">DKT75_17810</name>
</gene>
<dbReference type="GO" id="GO:0006508">
    <property type="term" value="P:proteolysis"/>
    <property type="evidence" value="ECO:0007669"/>
    <property type="project" value="UniProtKB-KW"/>
</dbReference>
<sequence length="182" mass="19941">MGYIPNATDFTVADLEQVKSHRVSDVEDLEKLGLAVKVVDLKQYFDSDPKELEGLVSSLSGLWVSGGNVFILRQAMMLSGLDQLIIEKSKDPVFVYGGYSAGCCVLSKSLKSYQYASDANDTPYSGISTANWDGLGLINFAFMPHFQSDHSESEAIDKEIAYCNANGISYKPVKDGDVLIYE</sequence>
<proteinExistence type="inferred from homology"/>
<evidence type="ECO:0008006" key="7">
    <source>
        <dbReference type="Google" id="ProtNLM"/>
    </source>
</evidence>
<comment type="caution">
    <text evidence="5">The sequence shown here is derived from an EMBL/GenBank/DDBJ whole genome shotgun (WGS) entry which is preliminary data.</text>
</comment>
<dbReference type="Pfam" id="PF03575">
    <property type="entry name" value="Peptidase_S51"/>
    <property type="match status" value="1"/>
</dbReference>
<name>A0A317C5D0_9GAMM</name>
<dbReference type="InterPro" id="IPR029062">
    <property type="entry name" value="Class_I_gatase-like"/>
</dbReference>
<dbReference type="GO" id="GO:0008236">
    <property type="term" value="F:serine-type peptidase activity"/>
    <property type="evidence" value="ECO:0007669"/>
    <property type="project" value="UniProtKB-KW"/>
</dbReference>
<evidence type="ECO:0000256" key="1">
    <source>
        <dbReference type="ARBA" id="ARBA00006534"/>
    </source>
</evidence>
<dbReference type="PANTHER" id="PTHR20842">
    <property type="entry name" value="PROTEASE S51 ALPHA-ASPARTYL DIPEPTIDASE"/>
    <property type="match status" value="1"/>
</dbReference>
<evidence type="ECO:0000256" key="2">
    <source>
        <dbReference type="ARBA" id="ARBA00022670"/>
    </source>
</evidence>
<evidence type="ECO:0000256" key="4">
    <source>
        <dbReference type="ARBA" id="ARBA00022825"/>
    </source>
</evidence>
<dbReference type="OrthoDB" id="3373764at2"/>